<evidence type="ECO:0000256" key="1">
    <source>
        <dbReference type="ARBA" id="ARBA00004162"/>
    </source>
</evidence>
<keyword evidence="10" id="KW-1185">Reference proteome</keyword>
<dbReference type="AlphaFoldDB" id="A0A1T4M265"/>
<proteinExistence type="inferred from homology"/>
<evidence type="ECO:0000256" key="7">
    <source>
        <dbReference type="RuleBase" id="RU003879"/>
    </source>
</evidence>
<keyword evidence="3" id="KW-1003">Cell membrane</keyword>
<dbReference type="GO" id="GO:0015031">
    <property type="term" value="P:protein transport"/>
    <property type="evidence" value="ECO:0007669"/>
    <property type="project" value="UniProtKB-KW"/>
</dbReference>
<comment type="similarity">
    <text evidence="2 7">Belongs to the ExbD/TolR family.</text>
</comment>
<comment type="subcellular location">
    <subcellularLocation>
        <location evidence="1">Cell membrane</location>
        <topology evidence="1">Single-pass membrane protein</topology>
    </subcellularLocation>
    <subcellularLocation>
        <location evidence="7">Cell membrane</location>
        <topology evidence="7">Single-pass type II membrane protein</topology>
    </subcellularLocation>
</comment>
<evidence type="ECO:0000313" key="10">
    <source>
        <dbReference type="Proteomes" id="UP000190888"/>
    </source>
</evidence>
<dbReference type="EMBL" id="FUWH01000003">
    <property type="protein sequence ID" value="SJZ61053.1"/>
    <property type="molecule type" value="Genomic_DNA"/>
</dbReference>
<evidence type="ECO:0000256" key="5">
    <source>
        <dbReference type="ARBA" id="ARBA00022989"/>
    </source>
</evidence>
<organism evidence="9 10">
    <name type="scientific">Sediminibacterium ginsengisoli</name>
    <dbReference type="NCBI Taxonomy" id="413434"/>
    <lineage>
        <taxon>Bacteria</taxon>
        <taxon>Pseudomonadati</taxon>
        <taxon>Bacteroidota</taxon>
        <taxon>Chitinophagia</taxon>
        <taxon>Chitinophagales</taxon>
        <taxon>Chitinophagaceae</taxon>
        <taxon>Sediminibacterium</taxon>
    </lineage>
</organism>
<evidence type="ECO:0000256" key="6">
    <source>
        <dbReference type="ARBA" id="ARBA00023136"/>
    </source>
</evidence>
<name>A0A1T4M265_9BACT</name>
<feature type="transmembrane region" description="Helical" evidence="8">
    <location>
        <begin position="33"/>
        <end position="56"/>
    </location>
</feature>
<evidence type="ECO:0000256" key="8">
    <source>
        <dbReference type="SAM" id="Phobius"/>
    </source>
</evidence>
<accession>A0A1T4M265</accession>
<evidence type="ECO:0000256" key="2">
    <source>
        <dbReference type="ARBA" id="ARBA00005811"/>
    </source>
</evidence>
<dbReference type="GO" id="GO:0022857">
    <property type="term" value="F:transmembrane transporter activity"/>
    <property type="evidence" value="ECO:0007669"/>
    <property type="project" value="InterPro"/>
</dbReference>
<keyword evidence="7" id="KW-0653">Protein transport</keyword>
<dbReference type="RefSeq" id="WP_078830621.1">
    <property type="nucleotide sequence ID" value="NZ_FUWH01000003.1"/>
</dbReference>
<dbReference type="Pfam" id="PF02472">
    <property type="entry name" value="ExbD"/>
    <property type="match status" value="1"/>
</dbReference>
<dbReference type="OrthoDB" id="952702at2"/>
<evidence type="ECO:0000256" key="4">
    <source>
        <dbReference type="ARBA" id="ARBA00022692"/>
    </source>
</evidence>
<dbReference type="GO" id="GO:0005886">
    <property type="term" value="C:plasma membrane"/>
    <property type="evidence" value="ECO:0007669"/>
    <property type="project" value="UniProtKB-SubCell"/>
</dbReference>
<dbReference type="STRING" id="413434.SAMN04488132_103123"/>
<reference evidence="9 10" key="1">
    <citation type="submission" date="2017-02" db="EMBL/GenBank/DDBJ databases">
        <authorList>
            <person name="Peterson S.W."/>
        </authorList>
    </citation>
    <scope>NUCLEOTIDE SEQUENCE [LARGE SCALE GENOMIC DNA]</scope>
    <source>
        <strain evidence="9 10">DSM 22335</strain>
    </source>
</reference>
<dbReference type="PANTHER" id="PTHR30558:SF3">
    <property type="entry name" value="BIOPOLYMER TRANSPORT PROTEIN EXBD-RELATED"/>
    <property type="match status" value="1"/>
</dbReference>
<evidence type="ECO:0000256" key="3">
    <source>
        <dbReference type="ARBA" id="ARBA00022475"/>
    </source>
</evidence>
<keyword evidence="5 8" id="KW-1133">Transmembrane helix</keyword>
<sequence length="175" mass="19315">MAEMETSGNVAARGGIRSKKRSTRVDLTPMVDLGFLLITFFIFTTTLNASTAMKLIMPDESQPGKPPTLTAESKTISFLLGPDNTISFYNGSAVQEMQPTNYAASGIRSVIMQKMAGVEKKFGNRNETVVLIKPTSEASYQNVVAVLDEMLINQVKKYVLMDTTPEELQRILKKE</sequence>
<dbReference type="Proteomes" id="UP000190888">
    <property type="component" value="Unassembled WGS sequence"/>
</dbReference>
<dbReference type="InterPro" id="IPR003400">
    <property type="entry name" value="ExbD"/>
</dbReference>
<keyword evidence="7" id="KW-0813">Transport</keyword>
<keyword evidence="6 8" id="KW-0472">Membrane</keyword>
<evidence type="ECO:0000313" key="9">
    <source>
        <dbReference type="EMBL" id="SJZ61053.1"/>
    </source>
</evidence>
<dbReference type="PANTHER" id="PTHR30558">
    <property type="entry name" value="EXBD MEMBRANE COMPONENT OF PMF-DRIVEN MACROMOLECULE IMPORT SYSTEM"/>
    <property type="match status" value="1"/>
</dbReference>
<keyword evidence="4 7" id="KW-0812">Transmembrane</keyword>
<gene>
    <name evidence="9" type="ORF">SAMN04488132_103123</name>
</gene>
<protein>
    <submittedName>
        <fullName evidence="9">Biopolymer transport protein ExbD</fullName>
    </submittedName>
</protein>